<dbReference type="OrthoDB" id="5190063at2"/>
<accession>A0A1E2SJD2</accession>
<dbReference type="Proteomes" id="UP000094426">
    <property type="component" value="Unassembled WGS sequence"/>
</dbReference>
<dbReference type="RefSeq" id="WP_011186899.1">
    <property type="nucleotide sequence ID" value="NZ_LNZG01000032.1"/>
</dbReference>
<feature type="compositionally biased region" description="Pro residues" evidence="1">
    <location>
        <begin position="103"/>
        <end position="115"/>
    </location>
</feature>
<dbReference type="AlphaFoldDB" id="A0A1E2SJD2"/>
<evidence type="ECO:0000256" key="1">
    <source>
        <dbReference type="SAM" id="MobiDB-lite"/>
    </source>
</evidence>
<dbReference type="OMA" id="HAQLSFI"/>
<feature type="compositionally biased region" description="Low complexity" evidence="1">
    <location>
        <begin position="93"/>
        <end position="102"/>
    </location>
</feature>
<feature type="region of interest" description="Disordered" evidence="1">
    <location>
        <begin position="93"/>
        <end position="115"/>
    </location>
</feature>
<dbReference type="InterPro" id="IPR010985">
    <property type="entry name" value="Ribbon_hlx_hlx"/>
</dbReference>
<name>A0A1E2SJD2_LEIXY</name>
<organism evidence="2 3">
    <name type="scientific">Leifsonia xyli subsp. xyli</name>
    <dbReference type="NCBI Taxonomy" id="59736"/>
    <lineage>
        <taxon>Bacteria</taxon>
        <taxon>Bacillati</taxon>
        <taxon>Actinomycetota</taxon>
        <taxon>Actinomycetes</taxon>
        <taxon>Micrococcales</taxon>
        <taxon>Microbacteriaceae</taxon>
        <taxon>Leifsonia</taxon>
    </lineage>
</organism>
<reference evidence="2 3" key="1">
    <citation type="submission" date="2015-11" db="EMBL/GenBank/DDBJ databases">
        <authorList>
            <person name="Zhang Y."/>
            <person name="Guo Z."/>
        </authorList>
    </citation>
    <scope>NUCLEOTIDE SEQUENCE [LARGE SCALE GENOMIC DNA]</scope>
    <source>
        <strain evidence="3">gdw1</strain>
    </source>
</reference>
<dbReference type="GO" id="GO:0006355">
    <property type="term" value="P:regulation of DNA-templated transcription"/>
    <property type="evidence" value="ECO:0007669"/>
    <property type="project" value="InterPro"/>
</dbReference>
<evidence type="ECO:0000313" key="3">
    <source>
        <dbReference type="Proteomes" id="UP000094426"/>
    </source>
</evidence>
<comment type="caution">
    <text evidence="2">The sequence shown here is derived from an EMBL/GenBank/DDBJ whole genome shotgun (WGS) entry which is preliminary data.</text>
</comment>
<gene>
    <name evidence="2" type="ORF">ATY41_12205</name>
</gene>
<protein>
    <submittedName>
        <fullName evidence="2">Uncharacterized protein</fullName>
    </submittedName>
</protein>
<sequence>MSESNVNTMRAQAPSVNGLGYGPIKPLAVRLNESTRTQLDIIAQLRDRNVTDEVRLAIEAWIDKAKSNPTIPRRAQDLRNEIEREAAGKRDAIAAIFDAAPPSKTPRTPPKPQGS</sequence>
<proteinExistence type="predicted"/>
<dbReference type="EMBL" id="LNZG01000032">
    <property type="protein sequence ID" value="ODA89841.1"/>
    <property type="molecule type" value="Genomic_DNA"/>
</dbReference>
<evidence type="ECO:0000313" key="2">
    <source>
        <dbReference type="EMBL" id="ODA89841.1"/>
    </source>
</evidence>
<dbReference type="SUPFAM" id="SSF47598">
    <property type="entry name" value="Ribbon-helix-helix"/>
    <property type="match status" value="1"/>
</dbReference>